<reference evidence="2 3" key="1">
    <citation type="submission" date="2024-02" db="EMBL/GenBank/DDBJ databases">
        <title>Seven novel Bacillus-like species.</title>
        <authorList>
            <person name="Liu G."/>
        </authorList>
    </citation>
    <scope>NUCLEOTIDE SEQUENCE [LARGE SCALE GENOMIC DNA]</scope>
    <source>
        <strain evidence="2 3">FJAT-52991</strain>
    </source>
</reference>
<evidence type="ECO:0000313" key="2">
    <source>
        <dbReference type="EMBL" id="WXB92697.1"/>
    </source>
</evidence>
<proteinExistence type="predicted"/>
<feature type="domain" description="Bacterial EndoU nuclease" evidence="1">
    <location>
        <begin position="89"/>
        <end position="199"/>
    </location>
</feature>
<gene>
    <name evidence="2" type="ORF">WDJ61_15935</name>
</gene>
<sequence>MRKKISLIIIFSLVISVFAPSVYLKENNDYSLPSSTFGSYTGKENSHVEVGYKEADAWVVLVGRLVIQGTTRLAKVGSKTFKKVPSSTVTNALKNYKGTTYSIGSKKYKLTKTDMKHMLERHHPKYWTDNKKNVKKQTFFDYRLSIKDIENIAISVAKQNREKLSKVSSNGSAQVKGKVDGVEYVLGVEKGHIRQLYPVAK</sequence>
<dbReference type="Pfam" id="PF14436">
    <property type="entry name" value="EndoU_bacteria"/>
    <property type="match status" value="1"/>
</dbReference>
<dbReference type="InterPro" id="IPR029501">
    <property type="entry name" value="EndoU_bac"/>
</dbReference>
<dbReference type="RefSeq" id="WP_338751459.1">
    <property type="nucleotide sequence ID" value="NZ_CP147404.1"/>
</dbReference>
<keyword evidence="3" id="KW-1185">Reference proteome</keyword>
<organism evidence="2 3">
    <name type="scientific">Bacillus kandeliae</name>
    <dbReference type="NCBI Taxonomy" id="3129297"/>
    <lineage>
        <taxon>Bacteria</taxon>
        <taxon>Bacillati</taxon>
        <taxon>Bacillota</taxon>
        <taxon>Bacilli</taxon>
        <taxon>Bacillales</taxon>
        <taxon>Bacillaceae</taxon>
        <taxon>Bacillus</taxon>
    </lineage>
</organism>
<name>A0ABZ2N4T7_9BACI</name>
<dbReference type="EMBL" id="CP147404">
    <property type="protein sequence ID" value="WXB92697.1"/>
    <property type="molecule type" value="Genomic_DNA"/>
</dbReference>
<protein>
    <recommendedName>
        <fullName evidence="1">Bacterial EndoU nuclease domain-containing protein</fullName>
    </recommendedName>
</protein>
<dbReference type="Proteomes" id="UP001387364">
    <property type="component" value="Chromosome"/>
</dbReference>
<evidence type="ECO:0000313" key="3">
    <source>
        <dbReference type="Proteomes" id="UP001387364"/>
    </source>
</evidence>
<accession>A0ABZ2N4T7</accession>
<evidence type="ECO:0000259" key="1">
    <source>
        <dbReference type="Pfam" id="PF14436"/>
    </source>
</evidence>